<evidence type="ECO:0000256" key="1">
    <source>
        <dbReference type="ARBA" id="ARBA00007374"/>
    </source>
</evidence>
<dbReference type="Gene3D" id="3.30.470.160">
    <property type="entry name" value="Inositol polyphosphate kinase"/>
    <property type="match status" value="1"/>
</dbReference>
<dbReference type="AlphaFoldDB" id="A0A088S2W8"/>
<name>A0A088S2W8_LEIPA</name>
<dbReference type="InterPro" id="IPR038286">
    <property type="entry name" value="IPK_sf"/>
</dbReference>
<accession>A0A088S2W8</accession>
<evidence type="ECO:0000256" key="3">
    <source>
        <dbReference type="ARBA" id="ARBA00022777"/>
    </source>
</evidence>
<dbReference type="VEuPathDB" id="TriTrypDB:LPAL13_340036200"/>
<dbReference type="InterPro" id="IPR005522">
    <property type="entry name" value="IPK"/>
</dbReference>
<dbReference type="GO" id="GO:0046854">
    <property type="term" value="P:phosphatidylinositol phosphate biosynthetic process"/>
    <property type="evidence" value="ECO:0007669"/>
    <property type="project" value="TreeGrafter"/>
</dbReference>
<dbReference type="EMBL" id="CP009403">
    <property type="protein sequence ID" value="AIO01925.1"/>
    <property type="molecule type" value="Genomic_DNA"/>
</dbReference>
<comment type="similarity">
    <text evidence="1 4">Belongs to the inositol phosphokinase (IPK) family.</text>
</comment>
<evidence type="ECO:0000313" key="6">
    <source>
        <dbReference type="Proteomes" id="UP000063063"/>
    </source>
</evidence>
<dbReference type="eggNOG" id="ENOG502S169">
    <property type="taxonomic scope" value="Eukaryota"/>
</dbReference>
<dbReference type="GO" id="GO:0000828">
    <property type="term" value="F:inositol hexakisphosphate kinase activity"/>
    <property type="evidence" value="ECO:0007669"/>
    <property type="project" value="TreeGrafter"/>
</dbReference>
<evidence type="ECO:0000256" key="2">
    <source>
        <dbReference type="ARBA" id="ARBA00022679"/>
    </source>
</evidence>
<dbReference type="Pfam" id="PF03770">
    <property type="entry name" value="IPK"/>
    <property type="match status" value="1"/>
</dbReference>
<reference evidence="5 6" key="1">
    <citation type="journal article" date="2015" name="Sci. Rep.">
        <title>The genome of Leishmania panamensis: insights into genomics of the L. (Viannia) subgenus.</title>
        <authorList>
            <person name="Llanes A."/>
            <person name="Restrepo C.M."/>
            <person name="Vecchio G.D."/>
            <person name="Anguizola F.J."/>
            <person name="Lleonart R."/>
        </authorList>
    </citation>
    <scope>NUCLEOTIDE SEQUENCE [LARGE SCALE GENOMIC DNA]</scope>
    <source>
        <strain evidence="5 6">MHOM/PA/94/PSC-1</strain>
    </source>
</reference>
<evidence type="ECO:0000313" key="5">
    <source>
        <dbReference type="EMBL" id="AIO01925.1"/>
    </source>
</evidence>
<dbReference type="GeneID" id="22578804"/>
<proteinExistence type="inferred from homology"/>
<dbReference type="GO" id="GO:0032958">
    <property type="term" value="P:inositol phosphate biosynthetic process"/>
    <property type="evidence" value="ECO:0007669"/>
    <property type="project" value="InterPro"/>
</dbReference>
<dbReference type="Proteomes" id="UP000063063">
    <property type="component" value="Chromosome 34"/>
</dbReference>
<dbReference type="GO" id="GO:0005737">
    <property type="term" value="C:cytoplasm"/>
    <property type="evidence" value="ECO:0007669"/>
    <property type="project" value="TreeGrafter"/>
</dbReference>
<dbReference type="RefSeq" id="XP_010702725.1">
    <property type="nucleotide sequence ID" value="XM_010704423.1"/>
</dbReference>
<protein>
    <recommendedName>
        <fullName evidence="4">Kinase</fullName>
        <ecNumber evidence="4">2.7.-.-</ecNumber>
    </recommendedName>
</protein>
<keyword evidence="3 4" id="KW-0418">Kinase</keyword>
<dbReference type="VEuPathDB" id="TriTrypDB:LPMP_342990"/>
<dbReference type="OrthoDB" id="2573163at2759"/>
<dbReference type="SUPFAM" id="SSF56104">
    <property type="entry name" value="SAICAR synthase-like"/>
    <property type="match status" value="1"/>
</dbReference>
<gene>
    <name evidence="5" type="ORF">LPMP_342990</name>
</gene>
<sequence>MSGESSPRQFEAVGGHKSSIFYGKPTRDGRSTLQKTTTAWEIMYYLAMELAKEDAFKQHPITAHPHVDEARAKFIYAAGKLAVFTSTLFSIHFPEKYITKSAALKPYIGRANEWILMEAGAPARGAVLAPLFNELFDGAEQLKGFNEEYDTGIWGIGLVDETSGMQRPCIMDVKLGFIRHSPLTPEEKVARMMKKEHNSLVRSTALRICGCRRYIHDTSNNEGAAATLICERFGKDIGYAISDVRVLSTCLTAFMSIGEPLAERKENEQLDFHPEVMGAITSAEQVHMKQRIRHIRAEIKSLLHFFEGTPDGNFMLQHMAFVSASVLLLYDAADSSARAKLRFIDFARSTWRKFNFDEPTIGFIQGLKNLDAYLSF</sequence>
<keyword evidence="2 4" id="KW-0808">Transferase</keyword>
<dbReference type="PANTHER" id="PTHR12400">
    <property type="entry name" value="INOSITOL POLYPHOSPHATE KINASE"/>
    <property type="match status" value="1"/>
</dbReference>
<organism evidence="5 6">
    <name type="scientific">Leishmania panamensis</name>
    <dbReference type="NCBI Taxonomy" id="5679"/>
    <lineage>
        <taxon>Eukaryota</taxon>
        <taxon>Discoba</taxon>
        <taxon>Euglenozoa</taxon>
        <taxon>Kinetoplastea</taxon>
        <taxon>Metakinetoplastina</taxon>
        <taxon>Trypanosomatida</taxon>
        <taxon>Trypanosomatidae</taxon>
        <taxon>Leishmaniinae</taxon>
        <taxon>Leishmania</taxon>
        <taxon>Leishmania guyanensis species complex</taxon>
    </lineage>
</organism>
<dbReference type="PANTHER" id="PTHR12400:SF21">
    <property type="entry name" value="KINASE"/>
    <property type="match status" value="1"/>
</dbReference>
<evidence type="ECO:0000256" key="4">
    <source>
        <dbReference type="RuleBase" id="RU363090"/>
    </source>
</evidence>
<dbReference type="GO" id="GO:0005634">
    <property type="term" value="C:nucleus"/>
    <property type="evidence" value="ECO:0007669"/>
    <property type="project" value="TreeGrafter"/>
</dbReference>
<keyword evidence="6" id="KW-1185">Reference proteome</keyword>
<dbReference type="KEGG" id="lpan:LPMP_342990"/>
<dbReference type="EC" id="2.7.-.-" evidence="4"/>